<protein>
    <submittedName>
        <fullName evidence="4">Cubilin</fullName>
    </submittedName>
</protein>
<dbReference type="EMBL" id="GBHO01022581">
    <property type="protein sequence ID" value="JAG21023.1"/>
    <property type="molecule type" value="Transcribed_RNA"/>
</dbReference>
<feature type="non-terminal residue" evidence="4">
    <location>
        <position position="103"/>
    </location>
</feature>
<dbReference type="PROSITE" id="PS01180">
    <property type="entry name" value="CUB"/>
    <property type="match status" value="1"/>
</dbReference>
<name>A0A0A9XQA9_LYGHE</name>
<evidence type="ECO:0000313" key="4">
    <source>
        <dbReference type="EMBL" id="JAG21023.1"/>
    </source>
</evidence>
<proteinExistence type="predicted"/>
<evidence type="ECO:0000259" key="3">
    <source>
        <dbReference type="PROSITE" id="PS01180"/>
    </source>
</evidence>
<comment type="caution">
    <text evidence="2">Lacks conserved residue(s) required for the propagation of feature annotation.</text>
</comment>
<evidence type="ECO:0000256" key="2">
    <source>
        <dbReference type="PROSITE-ProRule" id="PRU00059"/>
    </source>
</evidence>
<evidence type="ECO:0000256" key="1">
    <source>
        <dbReference type="ARBA" id="ARBA00023157"/>
    </source>
</evidence>
<gene>
    <name evidence="4" type="primary">CUBN_1</name>
    <name evidence="4" type="ORF">CM83_2428</name>
</gene>
<reference evidence="4" key="2">
    <citation type="submission" date="2014-07" db="EMBL/GenBank/DDBJ databases">
        <authorList>
            <person name="Hull J."/>
        </authorList>
    </citation>
    <scope>NUCLEOTIDE SEQUENCE</scope>
</reference>
<dbReference type="InterPro" id="IPR035914">
    <property type="entry name" value="Sperma_CUB_dom_sf"/>
</dbReference>
<feature type="non-terminal residue" evidence="4">
    <location>
        <position position="1"/>
    </location>
</feature>
<organism evidence="4">
    <name type="scientific">Lygus hesperus</name>
    <name type="common">Western plant bug</name>
    <dbReference type="NCBI Taxonomy" id="30085"/>
    <lineage>
        <taxon>Eukaryota</taxon>
        <taxon>Metazoa</taxon>
        <taxon>Ecdysozoa</taxon>
        <taxon>Arthropoda</taxon>
        <taxon>Hexapoda</taxon>
        <taxon>Insecta</taxon>
        <taxon>Pterygota</taxon>
        <taxon>Neoptera</taxon>
        <taxon>Paraneoptera</taxon>
        <taxon>Hemiptera</taxon>
        <taxon>Heteroptera</taxon>
        <taxon>Panheteroptera</taxon>
        <taxon>Cimicomorpha</taxon>
        <taxon>Miridae</taxon>
        <taxon>Mirini</taxon>
        <taxon>Lygus</taxon>
    </lineage>
</organism>
<sequence length="103" mass="10805">LTLTFTNLEIRQSAPEKAGSSSSSDNNNLLTVYAGEDESLSLMNLTGEVMPPSIEIPGGIALVKLVTSPNLHVSFNLVYSTLDNACGGTLEADSGKFASPNYP</sequence>
<keyword evidence="1" id="KW-1015">Disulfide bond</keyword>
<dbReference type="SUPFAM" id="SSF49854">
    <property type="entry name" value="Spermadhesin, CUB domain"/>
    <property type="match status" value="1"/>
</dbReference>
<reference evidence="4" key="1">
    <citation type="journal article" date="2014" name="PLoS ONE">
        <title>Transcriptome-Based Identification of ABC Transporters in the Western Tarnished Plant Bug Lygus hesperus.</title>
        <authorList>
            <person name="Hull J.J."/>
            <person name="Chaney K."/>
            <person name="Geib S.M."/>
            <person name="Fabrick J.A."/>
            <person name="Brent C.S."/>
            <person name="Walsh D."/>
            <person name="Lavine L.C."/>
        </authorList>
    </citation>
    <scope>NUCLEOTIDE SEQUENCE</scope>
</reference>
<dbReference type="InterPro" id="IPR000859">
    <property type="entry name" value="CUB_dom"/>
</dbReference>
<accession>A0A0A9XQA9</accession>
<dbReference type="AlphaFoldDB" id="A0A0A9XQA9"/>
<feature type="domain" description="CUB" evidence="3">
    <location>
        <begin position="86"/>
        <end position="103"/>
    </location>
</feature>